<protein>
    <submittedName>
        <fullName evidence="1">Uncharacterized protein</fullName>
    </submittedName>
</protein>
<evidence type="ECO:0000313" key="1">
    <source>
        <dbReference type="EMBL" id="KKM00352.1"/>
    </source>
</evidence>
<proteinExistence type="predicted"/>
<reference evidence="1" key="1">
    <citation type="journal article" date="2015" name="Nature">
        <title>Complex archaea that bridge the gap between prokaryotes and eukaryotes.</title>
        <authorList>
            <person name="Spang A."/>
            <person name="Saw J.H."/>
            <person name="Jorgensen S.L."/>
            <person name="Zaremba-Niedzwiedzka K."/>
            <person name="Martijn J."/>
            <person name="Lind A.E."/>
            <person name="van Eijk R."/>
            <person name="Schleper C."/>
            <person name="Guy L."/>
            <person name="Ettema T.J."/>
        </authorList>
    </citation>
    <scope>NUCLEOTIDE SEQUENCE</scope>
</reference>
<comment type="caution">
    <text evidence="1">The sequence shown here is derived from an EMBL/GenBank/DDBJ whole genome shotgun (WGS) entry which is preliminary data.</text>
</comment>
<dbReference type="EMBL" id="LAZR01017454">
    <property type="protein sequence ID" value="KKM00352.1"/>
    <property type="molecule type" value="Genomic_DNA"/>
</dbReference>
<organism evidence="1">
    <name type="scientific">marine sediment metagenome</name>
    <dbReference type="NCBI Taxonomy" id="412755"/>
    <lineage>
        <taxon>unclassified sequences</taxon>
        <taxon>metagenomes</taxon>
        <taxon>ecological metagenomes</taxon>
    </lineage>
</organism>
<sequence>MVETSNFRKYQGVTIYDSPGNEVANSVTQGLKLRQREPFIFRVGSTVLASGMVASGSRSGGPTVASTSANVTVWGNDVLYEPFSSGKIDGIAASGIVSGQITIGSICSAAASVAVKLTARIRNKDGSYVTTLALTGSFNAGGTTEVFNTFDIPHLLTTSDFNAVPFQFAIGVQGNLASTFAVVRIMESSYIQGEYEAGS</sequence>
<gene>
    <name evidence="1" type="ORF">LCGC14_1805290</name>
</gene>
<accession>A0A0F9HBA3</accession>
<dbReference type="AlphaFoldDB" id="A0A0F9HBA3"/>
<name>A0A0F9HBA3_9ZZZZ</name>